<keyword evidence="5 6" id="KW-0472">Membrane</keyword>
<evidence type="ECO:0000256" key="3">
    <source>
        <dbReference type="ARBA" id="ARBA00022692"/>
    </source>
</evidence>
<dbReference type="PIRSF" id="PIRSF018968">
    <property type="entry name" value="ABC_permease_BceB"/>
    <property type="match status" value="1"/>
</dbReference>
<name>A0A069ANX9_CLODI</name>
<dbReference type="InterPro" id="IPR003838">
    <property type="entry name" value="ABC3_permease_C"/>
</dbReference>
<comment type="similarity">
    <text evidence="6">Belongs to the ABC-4 integral membrane protein family.</text>
</comment>
<feature type="transmembrane region" description="Helical" evidence="6">
    <location>
        <begin position="282"/>
        <end position="304"/>
    </location>
</feature>
<dbReference type="Pfam" id="PF02687">
    <property type="entry name" value="FtsX"/>
    <property type="match status" value="1"/>
</dbReference>
<dbReference type="PANTHER" id="PTHR46795">
    <property type="entry name" value="ABC TRANSPORTER PERMEASE-RELATED-RELATED"/>
    <property type="match status" value="1"/>
</dbReference>
<dbReference type="GO" id="GO:0005886">
    <property type="term" value="C:plasma membrane"/>
    <property type="evidence" value="ECO:0007669"/>
    <property type="project" value="UniProtKB-SubCell"/>
</dbReference>
<feature type="transmembrane region" description="Helical" evidence="6">
    <location>
        <begin position="605"/>
        <end position="623"/>
    </location>
</feature>
<dbReference type="EMBL" id="LK932411">
    <property type="protein sequence ID" value="CDS89354.1"/>
    <property type="molecule type" value="Genomic_DNA"/>
</dbReference>
<reference evidence="10" key="1">
    <citation type="submission" date="2014-07" db="EMBL/GenBank/DDBJ databases">
        <authorList>
            <person name="Monot Marc"/>
        </authorList>
    </citation>
    <scope>NUCLEOTIDE SEQUENCE</scope>
    <source>
        <strain evidence="10">7032989</strain>
        <strain evidence="9">7032994</strain>
    </source>
</reference>
<dbReference type="GO" id="GO:0055085">
    <property type="term" value="P:transmembrane transport"/>
    <property type="evidence" value="ECO:0007669"/>
    <property type="project" value="UniProtKB-UniRule"/>
</dbReference>
<feature type="domain" description="ABC3 transporter permease C-terminal" evidence="7">
    <location>
        <begin position="62"/>
        <end position="172"/>
    </location>
</feature>
<dbReference type="PANTHER" id="PTHR46795:SF2">
    <property type="entry name" value="ABC TRANSPORTER, PERMEASE PROTEIN"/>
    <property type="match status" value="1"/>
</dbReference>
<keyword evidence="2 6" id="KW-1003">Cell membrane</keyword>
<keyword evidence="6" id="KW-0813">Transport</keyword>
<proteinExistence type="inferred from homology"/>
<dbReference type="RefSeq" id="WP_021367159.1">
    <property type="nucleotide sequence ID" value="NZ_BBYB01000112.1"/>
</dbReference>
<evidence type="ECO:0000313" key="10">
    <source>
        <dbReference type="EMBL" id="CDS94625.1"/>
    </source>
</evidence>
<dbReference type="AlphaFoldDB" id="A0A069ANX9"/>
<evidence type="ECO:0000313" key="8">
    <source>
        <dbReference type="EMBL" id="CDS88750.1"/>
    </source>
</evidence>
<keyword evidence="4 6" id="KW-1133">Transmembrane helix</keyword>
<evidence type="ECO:0000256" key="1">
    <source>
        <dbReference type="ARBA" id="ARBA00004651"/>
    </source>
</evidence>
<feature type="transmembrane region" description="Helical" evidence="6">
    <location>
        <begin position="21"/>
        <end position="42"/>
    </location>
</feature>
<sequence length="638" mass="73929">MNIKQFAINNISRNIKAYLGYLASIVISSSLLFSFIMFTSHPDLDVSQFPDYLKEGLKMSKIIAYLFLFFFVFYSVSVFLKSRYKEFGILYITGISKRQVMKLIFIENMIINIVSSVIGIIIGLIFAKIFLVIMSTFLELSPLKFYIPFNAILSTLIYFMILAVLTSIFTSFIVKENQVLKLLKGTKTPKPEPKTSLMLAILSICLFIIAYYNAITSTDQYTTYLRLVPVTSLTIVATYLFFSQFSVFFMKKLKLNKRFYRKNTNMLWISNLIYKVKDNARIFFLITITSAVAFTAIGTVYSFWKDVERQINLIYPNTIYYSTMTLHNDPKKPDSKEKDKERMMFIENNLKKENVDYTRTNGEFKTVFPKKSDFNVRIMKESKYLEITETIGVKPISFEDNECISLLSSSLPGNNNVKENIIVGNRGLKVAKQVEECVMPAYYKNMYVVKDNFYDSIESKFIVDRFTAFEVEDSSKTIEICREFENKFNNESGMQPYLFFSKELMIGTGKLMYSTFIFLAIFIGLIFFVTTSSFLYNKFYMDCQVDKKKYEQLNKLGMTYNEIKKASTIEIGIVFLFPYVVAVIHSIFALTALKNSFDIEVASSAVLVMGSLFLVQIVYFLIVRNNYLKEIRLNLVNF</sequence>
<evidence type="ECO:0000259" key="7">
    <source>
        <dbReference type="Pfam" id="PF02687"/>
    </source>
</evidence>
<comment type="subcellular location">
    <subcellularLocation>
        <location evidence="1 6">Cell membrane</location>
        <topology evidence="1 6">Multi-pass membrane protein</topology>
    </subcellularLocation>
</comment>
<organism evidence="10">
    <name type="scientific">Clostridioides difficile</name>
    <name type="common">Peptoclostridium difficile</name>
    <dbReference type="NCBI Taxonomy" id="1496"/>
    <lineage>
        <taxon>Bacteria</taxon>
        <taxon>Bacillati</taxon>
        <taxon>Bacillota</taxon>
        <taxon>Clostridia</taxon>
        <taxon>Peptostreptococcales</taxon>
        <taxon>Peptostreptococcaceae</taxon>
        <taxon>Clostridioides</taxon>
    </lineage>
</organism>
<evidence type="ECO:0000313" key="9">
    <source>
        <dbReference type="EMBL" id="CDS89354.1"/>
    </source>
</evidence>
<feature type="transmembrane region" description="Helical" evidence="6">
    <location>
        <begin position="227"/>
        <end position="250"/>
    </location>
</feature>
<feature type="transmembrane region" description="Helical" evidence="6">
    <location>
        <begin position="195"/>
        <end position="215"/>
    </location>
</feature>
<evidence type="ECO:0000256" key="6">
    <source>
        <dbReference type="PIRNR" id="PIRNR018968"/>
    </source>
</evidence>
<evidence type="ECO:0000256" key="5">
    <source>
        <dbReference type="ARBA" id="ARBA00023136"/>
    </source>
</evidence>
<feature type="transmembrane region" description="Helical" evidence="6">
    <location>
        <begin position="62"/>
        <end position="82"/>
    </location>
</feature>
<feature type="transmembrane region" description="Helical" evidence="6">
    <location>
        <begin position="103"/>
        <end position="131"/>
    </location>
</feature>
<dbReference type="InterPro" id="IPR052536">
    <property type="entry name" value="ABC-4_Integral_Memb_Prot"/>
</dbReference>
<dbReference type="InterPro" id="IPR027022">
    <property type="entry name" value="ABC_permease_BceB-typ"/>
</dbReference>
<accession>A0A069ANX9</accession>
<feature type="transmembrane region" description="Helical" evidence="6">
    <location>
        <begin position="151"/>
        <end position="174"/>
    </location>
</feature>
<evidence type="ECO:0000256" key="4">
    <source>
        <dbReference type="ARBA" id="ARBA00022989"/>
    </source>
</evidence>
<protein>
    <submittedName>
        <fullName evidence="9">ABC transporter, permease protein</fullName>
    </submittedName>
    <submittedName>
        <fullName evidence="10">ABC-type transport system, permease</fullName>
    </submittedName>
</protein>
<feature type="transmembrane region" description="Helical" evidence="6">
    <location>
        <begin position="571"/>
        <end position="593"/>
    </location>
</feature>
<evidence type="ECO:0000256" key="2">
    <source>
        <dbReference type="ARBA" id="ARBA00022475"/>
    </source>
</evidence>
<keyword evidence="3 6" id="KW-0812">Transmembrane</keyword>
<dbReference type="EMBL" id="LK932849">
    <property type="protein sequence ID" value="CDS94625.1"/>
    <property type="molecule type" value="Genomic_DNA"/>
</dbReference>
<gene>
    <name evidence="10" type="ORF">BN1095_20063</name>
    <name evidence="8" type="ORF">BN1096_700137</name>
    <name evidence="9" type="ORF">BN1097_710138</name>
</gene>
<feature type="transmembrane region" description="Helical" evidence="6">
    <location>
        <begin position="511"/>
        <end position="536"/>
    </location>
</feature>
<dbReference type="EMBL" id="LK932525">
    <property type="protein sequence ID" value="CDS88750.1"/>
    <property type="molecule type" value="Genomic_DNA"/>
</dbReference>